<gene>
    <name evidence="1" type="ORF">SAMN04487834_101823</name>
</gene>
<dbReference type="EMBL" id="FNYK01000018">
    <property type="protein sequence ID" value="SEI70956.1"/>
    <property type="molecule type" value="Genomic_DNA"/>
</dbReference>
<dbReference type="GeneID" id="54119339"/>
<dbReference type="STRING" id="322505.SAMN04487836_10499"/>
<sequence>MYTLDDYLEAEQSFTMEEANKMHRELIDSLMDGVEYEMYDAIIKASVNYMAIRTRWNIYKEERDNDQRTKAHNAVIAAFDDLADYQEAHNREASWRDAIGYEANGKYYRKRIGDFGLYLAFLVGLEAR</sequence>
<reference evidence="2" key="1">
    <citation type="submission" date="2016-10" db="EMBL/GenBank/DDBJ databases">
        <authorList>
            <person name="Varghese N."/>
        </authorList>
    </citation>
    <scope>NUCLEOTIDE SEQUENCE [LARGE SCALE GENOMIC DNA]</scope>
    <source>
        <strain evidence="2">DSM 20406</strain>
    </source>
</reference>
<dbReference type="RefSeq" id="WP_033161929.1">
    <property type="nucleotide sequence ID" value="NZ_CACVPP010000026.1"/>
</dbReference>
<protein>
    <submittedName>
        <fullName evidence="1">Uncharacterized protein</fullName>
    </submittedName>
</protein>
<dbReference type="Proteomes" id="UP000183028">
    <property type="component" value="Unassembled WGS sequence"/>
</dbReference>
<name>A0A1H6SVR1_9FIRM</name>
<organism evidence="1 2">
    <name type="scientific">Sharpea azabuensis</name>
    <dbReference type="NCBI Taxonomy" id="322505"/>
    <lineage>
        <taxon>Bacteria</taxon>
        <taxon>Bacillati</taxon>
        <taxon>Bacillota</taxon>
        <taxon>Erysipelotrichia</taxon>
        <taxon>Erysipelotrichales</taxon>
        <taxon>Coprobacillaceae</taxon>
        <taxon>Sharpea</taxon>
    </lineage>
</organism>
<accession>A0A1H6SVR1</accession>
<proteinExistence type="predicted"/>
<evidence type="ECO:0000313" key="1">
    <source>
        <dbReference type="EMBL" id="SEI70956.1"/>
    </source>
</evidence>
<dbReference type="AlphaFoldDB" id="A0A1H6SVR1"/>
<evidence type="ECO:0000313" key="2">
    <source>
        <dbReference type="Proteomes" id="UP000183028"/>
    </source>
</evidence>
<dbReference type="OrthoDB" id="1957452at2"/>
<keyword evidence="2" id="KW-1185">Reference proteome</keyword>
<dbReference type="eggNOG" id="ENOG50331H7">
    <property type="taxonomic scope" value="Bacteria"/>
</dbReference>